<reference evidence="2 3" key="1">
    <citation type="journal article" date="2022" name="Syst. Appl. Microbiol.">
        <title>Rhodopirellula aestuarii sp. nov., a novel member of the genus Rhodopirellula isolated from brackish sediments collected in the Tagus River estuary, Portugal.</title>
        <authorList>
            <person name="Vitorino I.R."/>
            <person name="Klimek D."/>
            <person name="Calusinska M."/>
            <person name="Lobo-da-Cunha A."/>
            <person name="Vasconcelos V."/>
            <person name="Lage O.M."/>
        </authorList>
    </citation>
    <scope>NUCLEOTIDE SEQUENCE [LARGE SCALE GENOMIC DNA]</scope>
    <source>
        <strain evidence="2 3">ICT_H3.1</strain>
    </source>
</reference>
<dbReference type="RefSeq" id="WP_250931071.1">
    <property type="nucleotide sequence ID" value="NZ_JAMQBK010000060.1"/>
</dbReference>
<accession>A0ABT0U8N6</accession>
<organism evidence="2 3">
    <name type="scientific">Aporhodopirellula aestuarii</name>
    <dbReference type="NCBI Taxonomy" id="2950107"/>
    <lineage>
        <taxon>Bacteria</taxon>
        <taxon>Pseudomonadati</taxon>
        <taxon>Planctomycetota</taxon>
        <taxon>Planctomycetia</taxon>
        <taxon>Pirellulales</taxon>
        <taxon>Pirellulaceae</taxon>
        <taxon>Aporhodopirellula</taxon>
    </lineage>
</organism>
<feature type="region of interest" description="Disordered" evidence="1">
    <location>
        <begin position="1"/>
        <end position="20"/>
    </location>
</feature>
<dbReference type="Proteomes" id="UP001202961">
    <property type="component" value="Unassembled WGS sequence"/>
</dbReference>
<sequence length="205" mass="22286">MNSQTDSVNRSATSIPVPHRLGSEDAGLTVDFTWQGDRYSHVIGCFDNPRWSSFEGTAEEDWPASAAIQQLSTEVIDGRTTILGVGCCGTTHFSVSVQLEESDDLSPSIRFDWAARLSKPLSPCEVKNADNEEASAWLGSTYRDETGNASTDNSASGVEVETINETTVDHSLGSPNATISIHPPQMAQMRTVQWSYRVRLTASQS</sequence>
<evidence type="ECO:0000313" key="3">
    <source>
        <dbReference type="Proteomes" id="UP001202961"/>
    </source>
</evidence>
<name>A0ABT0U8N6_9BACT</name>
<feature type="compositionally biased region" description="Polar residues" evidence="1">
    <location>
        <begin position="1"/>
        <end position="14"/>
    </location>
</feature>
<protein>
    <submittedName>
        <fullName evidence="2">Uncharacterized protein</fullName>
    </submittedName>
</protein>
<keyword evidence="3" id="KW-1185">Reference proteome</keyword>
<comment type="caution">
    <text evidence="2">The sequence shown here is derived from an EMBL/GenBank/DDBJ whole genome shotgun (WGS) entry which is preliminary data.</text>
</comment>
<gene>
    <name evidence="2" type="ORF">NB063_22190</name>
</gene>
<evidence type="ECO:0000313" key="2">
    <source>
        <dbReference type="EMBL" id="MCM2373332.1"/>
    </source>
</evidence>
<dbReference type="EMBL" id="JAMQBK010000060">
    <property type="protein sequence ID" value="MCM2373332.1"/>
    <property type="molecule type" value="Genomic_DNA"/>
</dbReference>
<proteinExistence type="predicted"/>
<evidence type="ECO:0000256" key="1">
    <source>
        <dbReference type="SAM" id="MobiDB-lite"/>
    </source>
</evidence>